<comment type="similarity">
    <text evidence="1">Belongs to the peptidase M1 family.</text>
</comment>
<feature type="binding site" evidence="9">
    <location>
        <position position="58"/>
    </location>
    <ligand>
        <name>Zn(2+)</name>
        <dbReference type="ChEBI" id="CHEBI:29105"/>
        <note>catalytic</note>
    </ligand>
</feature>
<dbReference type="Gene3D" id="1.10.390.10">
    <property type="entry name" value="Neutral Protease Domain 2"/>
    <property type="match status" value="1"/>
</dbReference>
<feature type="domain" description="ERAP1-like C-terminal" evidence="12">
    <location>
        <begin position="258"/>
        <end position="581"/>
    </location>
</feature>
<dbReference type="EMBL" id="HBIV01051294">
    <property type="protein sequence ID" value="CAE0683499.1"/>
    <property type="molecule type" value="Transcribed_RNA"/>
</dbReference>
<dbReference type="InterPro" id="IPR034016">
    <property type="entry name" value="M1_APN-typ"/>
</dbReference>
<dbReference type="InterPro" id="IPR024571">
    <property type="entry name" value="ERAP1-like_C_dom"/>
</dbReference>
<dbReference type="InterPro" id="IPR001930">
    <property type="entry name" value="Peptidase_M1"/>
</dbReference>
<feature type="site" description="Transition state stabilizer" evidence="10">
    <location>
        <position position="121"/>
    </location>
</feature>
<keyword evidence="2" id="KW-0031">Aminopeptidase</keyword>
<evidence type="ECO:0000256" key="3">
    <source>
        <dbReference type="ARBA" id="ARBA00022670"/>
    </source>
</evidence>
<evidence type="ECO:0000256" key="2">
    <source>
        <dbReference type="ARBA" id="ARBA00022438"/>
    </source>
</evidence>
<dbReference type="GO" id="GO:0005737">
    <property type="term" value="C:cytoplasm"/>
    <property type="evidence" value="ECO:0007669"/>
    <property type="project" value="TreeGrafter"/>
</dbReference>
<evidence type="ECO:0000256" key="8">
    <source>
        <dbReference type="PIRSR" id="PIRSR634016-1"/>
    </source>
</evidence>
<evidence type="ECO:0000256" key="6">
    <source>
        <dbReference type="ARBA" id="ARBA00022833"/>
    </source>
</evidence>
<evidence type="ECO:0000313" key="13">
    <source>
        <dbReference type="EMBL" id="CAE0683499.1"/>
    </source>
</evidence>
<dbReference type="GO" id="GO:0006508">
    <property type="term" value="P:proteolysis"/>
    <property type="evidence" value="ECO:0007669"/>
    <property type="project" value="UniProtKB-KW"/>
</dbReference>
<evidence type="ECO:0000259" key="12">
    <source>
        <dbReference type="Pfam" id="PF11838"/>
    </source>
</evidence>
<dbReference type="InterPro" id="IPR014782">
    <property type="entry name" value="Peptidase_M1_dom"/>
</dbReference>
<keyword evidence="5" id="KW-0378">Hydrolase</keyword>
<gene>
    <name evidence="13" type="ORF">LGLO00237_LOCUS35287</name>
</gene>
<dbReference type="GO" id="GO:0008270">
    <property type="term" value="F:zinc ion binding"/>
    <property type="evidence" value="ECO:0007669"/>
    <property type="project" value="InterPro"/>
</dbReference>
<reference evidence="13" key="1">
    <citation type="submission" date="2021-01" db="EMBL/GenBank/DDBJ databases">
        <authorList>
            <person name="Corre E."/>
            <person name="Pelletier E."/>
            <person name="Niang G."/>
            <person name="Scheremetjew M."/>
            <person name="Finn R."/>
            <person name="Kale V."/>
            <person name="Holt S."/>
            <person name="Cochrane G."/>
            <person name="Meng A."/>
            <person name="Brown T."/>
            <person name="Cohen L."/>
        </authorList>
    </citation>
    <scope>NUCLEOTIDE SEQUENCE</scope>
    <source>
        <strain evidence="13">CCCM811</strain>
    </source>
</reference>
<name>A0A7S4E1N5_9EUKA</name>
<keyword evidence="4 9" id="KW-0479">Metal-binding</keyword>
<feature type="binding site" evidence="9">
    <location>
        <position position="39"/>
    </location>
    <ligand>
        <name>Zn(2+)</name>
        <dbReference type="ChEBI" id="CHEBI:29105"/>
        <note>catalytic</note>
    </ligand>
</feature>
<dbReference type="GO" id="GO:0005615">
    <property type="term" value="C:extracellular space"/>
    <property type="evidence" value="ECO:0007669"/>
    <property type="project" value="TreeGrafter"/>
</dbReference>
<evidence type="ECO:0000259" key="11">
    <source>
        <dbReference type="Pfam" id="PF01433"/>
    </source>
</evidence>
<dbReference type="Gene3D" id="2.60.40.1910">
    <property type="match status" value="1"/>
</dbReference>
<dbReference type="InterPro" id="IPR027268">
    <property type="entry name" value="Peptidase_M4/M1_CTD_sf"/>
</dbReference>
<dbReference type="GO" id="GO:0042277">
    <property type="term" value="F:peptide binding"/>
    <property type="evidence" value="ECO:0007669"/>
    <property type="project" value="TreeGrafter"/>
</dbReference>
<feature type="active site" description="Proton acceptor" evidence="8">
    <location>
        <position position="36"/>
    </location>
</feature>
<dbReference type="GO" id="GO:0016020">
    <property type="term" value="C:membrane"/>
    <property type="evidence" value="ECO:0007669"/>
    <property type="project" value="TreeGrafter"/>
</dbReference>
<evidence type="ECO:0000256" key="7">
    <source>
        <dbReference type="ARBA" id="ARBA00023049"/>
    </source>
</evidence>
<dbReference type="PRINTS" id="PR00756">
    <property type="entry name" value="ALADIPTASE"/>
</dbReference>
<dbReference type="Pfam" id="PF01433">
    <property type="entry name" value="Peptidase_M1"/>
    <property type="match status" value="1"/>
</dbReference>
<accession>A0A7S4E1N5</accession>
<keyword evidence="7" id="KW-0482">Metalloprotease</keyword>
<dbReference type="InterPro" id="IPR050344">
    <property type="entry name" value="Peptidase_M1_aminopeptidases"/>
</dbReference>
<dbReference type="SUPFAM" id="SSF55486">
    <property type="entry name" value="Metalloproteases ('zincins'), catalytic domain"/>
    <property type="match status" value="1"/>
</dbReference>
<feature type="domain" description="Peptidase M1 membrane alanine aminopeptidase" evidence="11">
    <location>
        <begin position="1"/>
        <end position="183"/>
    </location>
</feature>
<dbReference type="GO" id="GO:0070006">
    <property type="term" value="F:metalloaminopeptidase activity"/>
    <property type="evidence" value="ECO:0007669"/>
    <property type="project" value="TreeGrafter"/>
</dbReference>
<keyword evidence="6 9" id="KW-0862">Zinc</keyword>
<evidence type="ECO:0000256" key="1">
    <source>
        <dbReference type="ARBA" id="ARBA00010136"/>
    </source>
</evidence>
<protein>
    <recommendedName>
        <fullName evidence="14">Alpha-aminoacylpeptide hydrolase</fullName>
    </recommendedName>
</protein>
<evidence type="ECO:0000256" key="10">
    <source>
        <dbReference type="PIRSR" id="PIRSR634016-4"/>
    </source>
</evidence>
<dbReference type="FunFam" id="1.10.390.10:FF:000006">
    <property type="entry name" value="Puromycin-sensitive aminopeptidase"/>
    <property type="match status" value="1"/>
</dbReference>
<organism evidence="13">
    <name type="scientific">Lotharella globosa</name>
    <dbReference type="NCBI Taxonomy" id="91324"/>
    <lineage>
        <taxon>Eukaryota</taxon>
        <taxon>Sar</taxon>
        <taxon>Rhizaria</taxon>
        <taxon>Cercozoa</taxon>
        <taxon>Chlorarachniophyceae</taxon>
        <taxon>Lotharella</taxon>
    </lineage>
</organism>
<dbReference type="FunFam" id="1.25.50.20:FF:000002">
    <property type="entry name" value="Aminopeptidase"/>
    <property type="match status" value="1"/>
</dbReference>
<keyword evidence="3" id="KW-0645">Protease</keyword>
<dbReference type="AlphaFoldDB" id="A0A7S4E1N5"/>
<dbReference type="PANTHER" id="PTHR11533">
    <property type="entry name" value="PROTEASE M1 ZINC METALLOPROTEASE"/>
    <property type="match status" value="1"/>
</dbReference>
<dbReference type="Pfam" id="PF11838">
    <property type="entry name" value="ERAP1_C"/>
    <property type="match status" value="1"/>
</dbReference>
<dbReference type="CDD" id="cd09601">
    <property type="entry name" value="M1_APN-Q_like"/>
    <property type="match status" value="1"/>
</dbReference>
<dbReference type="GO" id="GO:0043171">
    <property type="term" value="P:peptide catabolic process"/>
    <property type="evidence" value="ECO:0007669"/>
    <property type="project" value="TreeGrafter"/>
</dbReference>
<dbReference type="PANTHER" id="PTHR11533:SF174">
    <property type="entry name" value="PUROMYCIN-SENSITIVE AMINOPEPTIDASE-RELATED"/>
    <property type="match status" value="1"/>
</dbReference>
<evidence type="ECO:0000256" key="9">
    <source>
        <dbReference type="PIRSR" id="PIRSR634016-3"/>
    </source>
</evidence>
<comment type="cofactor">
    <cofactor evidence="9">
        <name>Zn(2+)</name>
        <dbReference type="ChEBI" id="CHEBI:29105"/>
    </cofactor>
    <text evidence="9">Binds 1 zinc ion per subunit.</text>
</comment>
<evidence type="ECO:0008006" key="14">
    <source>
        <dbReference type="Google" id="ProtNLM"/>
    </source>
</evidence>
<dbReference type="Gene3D" id="1.25.50.20">
    <property type="match status" value="1"/>
</dbReference>
<feature type="binding site" evidence="9">
    <location>
        <position position="35"/>
    </location>
    <ligand>
        <name>Zn(2+)</name>
        <dbReference type="ChEBI" id="CHEBI:29105"/>
        <note>catalytic</note>
    </ligand>
</feature>
<evidence type="ECO:0000256" key="4">
    <source>
        <dbReference type="ARBA" id="ARBA00022723"/>
    </source>
</evidence>
<proteinExistence type="inferred from homology"/>
<evidence type="ECO:0000256" key="5">
    <source>
        <dbReference type="ARBA" id="ARBA00022801"/>
    </source>
</evidence>
<sequence>MENWGCVTYRTVCLLVDEKNTALKNKQYVAIVVAHELAHQWFGNLVTMEWWTELWLNEGFASWVEYLAVDKLFPEWKVWQSFVNDAHNPALGLDGLLTSHPIEVPVKHPSEIDEIFDAISYLKGAAVIRMLASHLGLETFRKGLVAYLQKFAYKNATTVDLWQMLEIGGKLPEGSVSSLMANWTAKMGYPVLSVEAKEGGFSLGQQHFVSSGDKGHDTLWQVPVVYELYDGKNRSAKKMLLKGASENMEEKGKYTCALFNQGSQAYYRVKYGPKLRGLLFEGIKAGVISDPVDRLAIQADLMAIVKAGVDESVTSKEYFDLIKAYKNETEFIVWESLLANIQSLSVLAKAAGFQEAFSKYMVELLQPIAEKLGWDSKEGEPATDQMLRAQVIPLIGIHGHPPTVKKALDAFTEFYDKKQYTEEFKGKSALPADFRSGVYRIAVKQNGEKAFEQLLMIYKTTTFQEEKVRILRSIGAGNDDKLIERTLAMSLDFKQVRKQDMMYPIFGTVGSEKGLRATWAFLKKNWSFILKEFKGTHMLVRLASVTSRFAMEEDQKDVEEFFKSNEHPGAERKVKQCLESIGTNARWLKRDRGAIAAAVGAA</sequence>